<organism evidence="1 2">
    <name type="scientific">Marininema halotolerans</name>
    <dbReference type="NCBI Taxonomy" id="1155944"/>
    <lineage>
        <taxon>Bacteria</taxon>
        <taxon>Bacillati</taxon>
        <taxon>Bacillota</taxon>
        <taxon>Bacilli</taxon>
        <taxon>Bacillales</taxon>
        <taxon>Thermoactinomycetaceae</taxon>
        <taxon>Marininema</taxon>
    </lineage>
</organism>
<dbReference type="Proteomes" id="UP000198660">
    <property type="component" value="Unassembled WGS sequence"/>
</dbReference>
<dbReference type="AlphaFoldDB" id="A0A1I6Q4Q6"/>
<sequence length="43" mass="5027">MKRLEAQHYEVIKYLALPMKGGKSITEIAKMWSVRAARQYTND</sequence>
<dbReference type="EMBL" id="FPAA01000002">
    <property type="protein sequence ID" value="SFS47374.1"/>
    <property type="molecule type" value="Genomic_DNA"/>
</dbReference>
<reference evidence="2" key="1">
    <citation type="submission" date="2016-10" db="EMBL/GenBank/DDBJ databases">
        <authorList>
            <person name="Varghese N."/>
            <person name="Submissions S."/>
        </authorList>
    </citation>
    <scope>NUCLEOTIDE SEQUENCE [LARGE SCALE GENOMIC DNA]</scope>
    <source>
        <strain evidence="2">DSM 45789</strain>
    </source>
</reference>
<accession>A0A1I6Q4Q6</accession>
<name>A0A1I6Q4Q6_9BACL</name>
<dbReference type="RefSeq" id="WP_281252049.1">
    <property type="nucleotide sequence ID" value="NZ_FPAA01000002.1"/>
</dbReference>
<protein>
    <submittedName>
        <fullName evidence="1">Uncharacterized protein</fullName>
    </submittedName>
</protein>
<gene>
    <name evidence="1" type="ORF">SAMN05444972_102338</name>
</gene>
<evidence type="ECO:0000313" key="1">
    <source>
        <dbReference type="EMBL" id="SFS47374.1"/>
    </source>
</evidence>
<evidence type="ECO:0000313" key="2">
    <source>
        <dbReference type="Proteomes" id="UP000198660"/>
    </source>
</evidence>
<proteinExistence type="predicted"/>
<keyword evidence="2" id="KW-1185">Reference proteome</keyword>